<evidence type="ECO:0000256" key="1">
    <source>
        <dbReference type="ARBA" id="ARBA00001864"/>
    </source>
</evidence>
<dbReference type="InterPro" id="IPR036441">
    <property type="entry name" value="DHquinase_II_sf"/>
</dbReference>
<dbReference type="InterPro" id="IPR001874">
    <property type="entry name" value="DHquinase_II"/>
</dbReference>
<dbReference type="PANTHER" id="PTHR21272:SF3">
    <property type="entry name" value="CATABOLIC 3-DEHYDROQUINASE"/>
    <property type="match status" value="1"/>
</dbReference>
<feature type="binding site" evidence="8 10">
    <location>
        <position position="80"/>
    </location>
    <ligand>
        <name>substrate</name>
    </ligand>
</feature>
<dbReference type="HAMAP" id="MF_00169">
    <property type="entry name" value="AroQ"/>
    <property type="match status" value="1"/>
</dbReference>
<dbReference type="Pfam" id="PF01220">
    <property type="entry name" value="DHquinase_II"/>
    <property type="match status" value="1"/>
</dbReference>
<keyword evidence="8" id="KW-0028">Amino-acid biosynthesis</keyword>
<dbReference type="Gene3D" id="3.40.50.9100">
    <property type="entry name" value="Dehydroquinase, class II"/>
    <property type="match status" value="1"/>
</dbReference>
<gene>
    <name evidence="8 12" type="primary">aroQ</name>
    <name evidence="12" type="ORF">COMA2_40216</name>
</gene>
<dbReference type="PIRSF" id="PIRSF001399">
    <property type="entry name" value="DHquinase_II"/>
    <property type="match status" value="1"/>
</dbReference>
<accession>A0A0S4LKP9</accession>
<evidence type="ECO:0000313" key="13">
    <source>
        <dbReference type="Proteomes" id="UP000198736"/>
    </source>
</evidence>
<dbReference type="GO" id="GO:0019631">
    <property type="term" value="P:quinate catabolic process"/>
    <property type="evidence" value="ECO:0007669"/>
    <property type="project" value="TreeGrafter"/>
</dbReference>
<evidence type="ECO:0000256" key="3">
    <source>
        <dbReference type="ARBA" id="ARBA00004902"/>
    </source>
</evidence>
<keyword evidence="7 8" id="KW-0456">Lyase</keyword>
<evidence type="ECO:0000256" key="2">
    <source>
        <dbReference type="ARBA" id="ARBA00003924"/>
    </source>
</evidence>
<name>A0A0S4LKP9_9BACT</name>
<dbReference type="Proteomes" id="UP000198736">
    <property type="component" value="Unassembled WGS sequence"/>
</dbReference>
<dbReference type="NCBIfam" id="NF003806">
    <property type="entry name" value="PRK05395.1-3"/>
    <property type="match status" value="1"/>
</dbReference>
<feature type="binding site" evidence="8 10">
    <location>
        <position position="111"/>
    </location>
    <ligand>
        <name>substrate</name>
    </ligand>
</feature>
<comment type="catalytic activity">
    <reaction evidence="1 8">
        <text>3-dehydroquinate = 3-dehydroshikimate + H2O</text>
        <dbReference type="Rhea" id="RHEA:21096"/>
        <dbReference type="ChEBI" id="CHEBI:15377"/>
        <dbReference type="ChEBI" id="CHEBI:16630"/>
        <dbReference type="ChEBI" id="CHEBI:32364"/>
        <dbReference type="EC" id="4.2.1.10"/>
    </reaction>
</comment>
<evidence type="ECO:0000256" key="4">
    <source>
        <dbReference type="ARBA" id="ARBA00011037"/>
    </source>
</evidence>
<evidence type="ECO:0000256" key="7">
    <source>
        <dbReference type="ARBA" id="ARBA00023239"/>
    </source>
</evidence>
<evidence type="ECO:0000256" key="8">
    <source>
        <dbReference type="HAMAP-Rule" id="MF_00169"/>
    </source>
</evidence>
<comment type="pathway">
    <text evidence="3 8">Metabolic intermediate biosynthesis; chorismate biosynthesis; chorismate from D-erythrose 4-phosphate and phosphoenolpyruvate: step 3/7.</text>
</comment>
<evidence type="ECO:0000256" key="10">
    <source>
        <dbReference type="PIRSR" id="PIRSR001399-2"/>
    </source>
</evidence>
<dbReference type="GO" id="GO:0008652">
    <property type="term" value="P:amino acid biosynthetic process"/>
    <property type="evidence" value="ECO:0007669"/>
    <property type="project" value="UniProtKB-KW"/>
</dbReference>
<feature type="binding site" evidence="8 10">
    <location>
        <position position="87"/>
    </location>
    <ligand>
        <name>substrate</name>
    </ligand>
</feature>
<dbReference type="GO" id="GO:0009423">
    <property type="term" value="P:chorismate biosynthetic process"/>
    <property type="evidence" value="ECO:0007669"/>
    <property type="project" value="UniProtKB-UniRule"/>
</dbReference>
<keyword evidence="8" id="KW-0057">Aromatic amino acid biosynthesis</keyword>
<evidence type="ECO:0000256" key="11">
    <source>
        <dbReference type="PIRSR" id="PIRSR001399-3"/>
    </source>
</evidence>
<feature type="active site" description="Proton donor" evidence="8 9">
    <location>
        <position position="100"/>
    </location>
</feature>
<comment type="subunit">
    <text evidence="5 8">Homododecamer.</text>
</comment>
<evidence type="ECO:0000256" key="9">
    <source>
        <dbReference type="PIRSR" id="PIRSR001399-1"/>
    </source>
</evidence>
<dbReference type="GO" id="GO:0003855">
    <property type="term" value="F:3-dehydroquinate dehydratase activity"/>
    <property type="evidence" value="ECO:0007669"/>
    <property type="project" value="UniProtKB-UniRule"/>
</dbReference>
<dbReference type="PROSITE" id="PS01029">
    <property type="entry name" value="DEHYDROQUINASE_II"/>
    <property type="match status" value="1"/>
</dbReference>
<proteinExistence type="inferred from homology"/>
<dbReference type="NCBIfam" id="NF003807">
    <property type="entry name" value="PRK05395.1-4"/>
    <property type="match status" value="1"/>
</dbReference>
<dbReference type="UniPathway" id="UPA00053">
    <property type="reaction ID" value="UER00086"/>
</dbReference>
<reference evidence="13" key="1">
    <citation type="submission" date="2015-10" db="EMBL/GenBank/DDBJ databases">
        <authorList>
            <person name="Luecker S."/>
            <person name="Luecker S."/>
        </authorList>
    </citation>
    <scope>NUCLEOTIDE SEQUENCE [LARGE SCALE GENOMIC DNA]</scope>
</reference>
<feature type="binding site" evidence="8 10">
    <location>
        <begin position="101"/>
        <end position="102"/>
    </location>
    <ligand>
        <name>substrate</name>
    </ligand>
</feature>
<dbReference type="NCBIfam" id="NF003805">
    <property type="entry name" value="PRK05395.1-2"/>
    <property type="match status" value="1"/>
</dbReference>
<protein>
    <recommendedName>
        <fullName evidence="6 8">3-dehydroquinate dehydratase</fullName>
        <shortName evidence="8">3-dehydroquinase</shortName>
        <ecNumber evidence="6 8">4.2.1.10</ecNumber>
    </recommendedName>
    <alternativeName>
        <fullName evidence="8">Type II DHQase</fullName>
    </alternativeName>
</protein>
<dbReference type="STRING" id="1742973.COMA2_40216"/>
<comment type="function">
    <text evidence="2 8">Catalyzes a trans-dehydration via an enolate intermediate.</text>
</comment>
<evidence type="ECO:0000313" key="12">
    <source>
        <dbReference type="EMBL" id="CUS38161.1"/>
    </source>
</evidence>
<dbReference type="SUPFAM" id="SSF52304">
    <property type="entry name" value="Type II 3-dehydroquinate dehydratase"/>
    <property type="match status" value="1"/>
</dbReference>
<organism evidence="12 13">
    <name type="scientific">Candidatus Nitrospira nitrificans</name>
    <dbReference type="NCBI Taxonomy" id="1742973"/>
    <lineage>
        <taxon>Bacteria</taxon>
        <taxon>Pseudomonadati</taxon>
        <taxon>Nitrospirota</taxon>
        <taxon>Nitrospiria</taxon>
        <taxon>Nitrospirales</taxon>
        <taxon>Nitrospiraceae</taxon>
        <taxon>Nitrospira</taxon>
    </lineage>
</organism>
<dbReference type="AlphaFoldDB" id="A0A0S4LKP9"/>
<feature type="site" description="Transition state stabilizer" evidence="8 11">
    <location>
        <position position="18"/>
    </location>
</feature>
<comment type="similarity">
    <text evidence="4 8">Belongs to the type-II 3-dehydroquinase family.</text>
</comment>
<dbReference type="EMBL" id="CZPZ01000031">
    <property type="protein sequence ID" value="CUS38161.1"/>
    <property type="molecule type" value="Genomic_DNA"/>
</dbReference>
<feature type="active site" description="Proton acceptor" evidence="8 9">
    <location>
        <position position="23"/>
    </location>
</feature>
<evidence type="ECO:0000256" key="5">
    <source>
        <dbReference type="ARBA" id="ARBA00011193"/>
    </source>
</evidence>
<dbReference type="PANTHER" id="PTHR21272">
    <property type="entry name" value="CATABOLIC 3-DEHYDROQUINASE"/>
    <property type="match status" value="1"/>
</dbReference>
<dbReference type="CDD" id="cd00466">
    <property type="entry name" value="DHQase_II"/>
    <property type="match status" value="1"/>
</dbReference>
<dbReference type="GO" id="GO:0009073">
    <property type="term" value="P:aromatic amino acid family biosynthetic process"/>
    <property type="evidence" value="ECO:0007669"/>
    <property type="project" value="UniProtKB-KW"/>
</dbReference>
<feature type="binding site" evidence="8 10">
    <location>
        <position position="74"/>
    </location>
    <ligand>
        <name>substrate</name>
    </ligand>
</feature>
<dbReference type="NCBIfam" id="TIGR01088">
    <property type="entry name" value="aroQ"/>
    <property type="match status" value="1"/>
</dbReference>
<dbReference type="EC" id="4.2.1.10" evidence="6 8"/>
<evidence type="ECO:0000256" key="6">
    <source>
        <dbReference type="ARBA" id="ARBA00012060"/>
    </source>
</evidence>
<keyword evidence="13" id="KW-1185">Reference proteome</keyword>
<sequence>MLRILVLHGPNLNLLGNREASIYGTTTLDMIDASLEKLGGELGAELVIRQSNLEGELVNWIQEARRGYHGIIINPAAYTHTSIAIRDALAAVELPTVEVHLSNIYRREEFRQHSYVSGVALAQLAGFGASGYLLALRGLCEHISAAGSKGSSAAVPQ</sequence>
<dbReference type="InterPro" id="IPR018509">
    <property type="entry name" value="DHquinase_II_CS"/>
</dbReference>